<dbReference type="Gene3D" id="3.90.920.10">
    <property type="entry name" value="DNA primase, PRIM domain"/>
    <property type="match status" value="1"/>
</dbReference>
<sequence>MAMANTLDPVEVERYLDDYYRSLYPVDLICKWLSYNKDAHQYFALREFVFILKDEIHMRYLSFKNVAELIEKLQRTSPAKIDIGAVYNQPPCDRKKVSEFMAMERELVFDIDLTDYDSIRSCCSGTSVCSKCWRFIVIAVKVLERLLRGHFGFRHMLWVFSGRRGVHCWVADEKARKLPNRGREALAKYLSYDKSSSAISKYRVHPMAEHSYRTIMDSGEMDKLVFEQKWLEGEVQWTPILKFCDDPKMRDVLHKEFLKYHFIQFLIYFPIIIKFGLESPDLRWRLLKLRFDKKEREIVGREQKLPNPPSEAAKNFLKIFVLSYAYPKLDEKVTTSLNHLLKCPFSIHPKNGNVAVPISAKTVDRFQLDQVPRVDKLCVEMSKINKTDEAGNKENRRQMYYNQSSLAPYIEVFDAFVKDLCSK</sequence>
<dbReference type="InterPro" id="IPR002755">
    <property type="entry name" value="DNA_primase_S"/>
</dbReference>
<dbReference type="GO" id="GO:0005658">
    <property type="term" value="C:alpha DNA polymerase:primase complex"/>
    <property type="evidence" value="ECO:0007669"/>
    <property type="project" value="UniProtKB-ARBA"/>
</dbReference>
<dbReference type="PANTHER" id="PTHR10536">
    <property type="entry name" value="DNA PRIMASE SMALL SUBUNIT"/>
    <property type="match status" value="1"/>
</dbReference>
<evidence type="ECO:0000256" key="1">
    <source>
        <dbReference type="ARBA" id="ARBA00009762"/>
    </source>
</evidence>
<dbReference type="GO" id="GO:0006269">
    <property type="term" value="P:DNA replication, synthesis of primer"/>
    <property type="evidence" value="ECO:0007669"/>
    <property type="project" value="UniProtKB-KW"/>
</dbReference>
<keyword evidence="4 10" id="KW-0808">Transferase</keyword>
<keyword evidence="11" id="KW-1185">Reference proteome</keyword>
<evidence type="ECO:0000256" key="4">
    <source>
        <dbReference type="ARBA" id="ARBA00022679"/>
    </source>
</evidence>
<keyword evidence="5" id="KW-0548">Nucleotidyltransferase</keyword>
<dbReference type="NCBIfam" id="TIGR00335">
    <property type="entry name" value="primase_sml"/>
    <property type="match status" value="1"/>
</dbReference>
<proteinExistence type="inferred from homology"/>
<evidence type="ECO:0000313" key="12">
    <source>
        <dbReference type="WBParaSite" id="jg26157"/>
    </source>
</evidence>
<dbReference type="GO" id="GO:0003899">
    <property type="term" value="F:DNA-directed RNA polymerase activity"/>
    <property type="evidence" value="ECO:0007669"/>
    <property type="project" value="InterPro"/>
</dbReference>
<reference evidence="12" key="1">
    <citation type="submission" date="2022-11" db="UniProtKB">
        <authorList>
            <consortium name="WormBaseParasite"/>
        </authorList>
    </citation>
    <scope>IDENTIFICATION</scope>
</reference>
<dbReference type="AlphaFoldDB" id="A0A915E623"/>
<name>A0A915E623_9BILA</name>
<organism evidence="11 12">
    <name type="scientific">Ditylenchus dipsaci</name>
    <dbReference type="NCBI Taxonomy" id="166011"/>
    <lineage>
        <taxon>Eukaryota</taxon>
        <taxon>Metazoa</taxon>
        <taxon>Ecdysozoa</taxon>
        <taxon>Nematoda</taxon>
        <taxon>Chromadorea</taxon>
        <taxon>Rhabditida</taxon>
        <taxon>Tylenchina</taxon>
        <taxon>Tylenchomorpha</taxon>
        <taxon>Sphaerularioidea</taxon>
        <taxon>Anguinidae</taxon>
        <taxon>Anguininae</taxon>
        <taxon>Ditylenchus</taxon>
    </lineage>
</organism>
<accession>A0A915E623</accession>
<comment type="similarity">
    <text evidence="1 10">Belongs to the eukaryotic-type primase small subunit family.</text>
</comment>
<keyword evidence="7" id="KW-0479">Metal-binding</keyword>
<dbReference type="Pfam" id="PF01896">
    <property type="entry name" value="DNA_primase_S"/>
    <property type="match status" value="1"/>
</dbReference>
<dbReference type="FunFam" id="3.90.920.10:FF:000003">
    <property type="entry name" value="DNA primase"/>
    <property type="match status" value="1"/>
</dbReference>
<evidence type="ECO:0000313" key="11">
    <source>
        <dbReference type="Proteomes" id="UP000887574"/>
    </source>
</evidence>
<keyword evidence="6 10" id="KW-0235">DNA replication</keyword>
<keyword evidence="2 10" id="KW-0240">DNA-directed RNA polymerase</keyword>
<keyword evidence="3 10" id="KW-0639">Primosome</keyword>
<keyword evidence="8" id="KW-0862">Zinc</keyword>
<evidence type="ECO:0000256" key="9">
    <source>
        <dbReference type="ARBA" id="ARBA00023163"/>
    </source>
</evidence>
<dbReference type="Proteomes" id="UP000887574">
    <property type="component" value="Unplaced"/>
</dbReference>
<evidence type="ECO:0000256" key="3">
    <source>
        <dbReference type="ARBA" id="ARBA00022515"/>
    </source>
</evidence>
<evidence type="ECO:0000256" key="10">
    <source>
        <dbReference type="RuleBase" id="RU003514"/>
    </source>
</evidence>
<evidence type="ECO:0000256" key="8">
    <source>
        <dbReference type="ARBA" id="ARBA00022833"/>
    </source>
</evidence>
<dbReference type="WBParaSite" id="jg26157">
    <property type="protein sequence ID" value="jg26157"/>
    <property type="gene ID" value="jg26157"/>
</dbReference>
<keyword evidence="9" id="KW-0804">Transcription</keyword>
<dbReference type="CDD" id="cd04860">
    <property type="entry name" value="AE_Prim_S"/>
    <property type="match status" value="1"/>
</dbReference>
<evidence type="ECO:0000256" key="5">
    <source>
        <dbReference type="ARBA" id="ARBA00022695"/>
    </source>
</evidence>
<evidence type="ECO:0000256" key="2">
    <source>
        <dbReference type="ARBA" id="ARBA00022478"/>
    </source>
</evidence>
<evidence type="ECO:0000256" key="7">
    <source>
        <dbReference type="ARBA" id="ARBA00022723"/>
    </source>
</evidence>
<protein>
    <recommendedName>
        <fullName evidence="10">DNA primase</fullName>
        <ecNumber evidence="10">2.7.7.-</ecNumber>
    </recommendedName>
</protein>
<dbReference type="InterPro" id="IPR014052">
    <property type="entry name" value="DNA_primase_ssu_euk/arc"/>
</dbReference>
<dbReference type="EC" id="2.7.7.-" evidence="10"/>
<dbReference type="GO" id="GO:0046872">
    <property type="term" value="F:metal ion binding"/>
    <property type="evidence" value="ECO:0007669"/>
    <property type="project" value="UniProtKB-KW"/>
</dbReference>
<evidence type="ECO:0000256" key="6">
    <source>
        <dbReference type="ARBA" id="ARBA00022705"/>
    </source>
</evidence>
<dbReference type="SUPFAM" id="SSF56747">
    <property type="entry name" value="Prim-pol domain"/>
    <property type="match status" value="1"/>
</dbReference>